<proteinExistence type="predicted"/>
<accession>A0A0M2UYR1</accession>
<evidence type="ECO:0000313" key="2">
    <source>
        <dbReference type="Proteomes" id="UP000034954"/>
    </source>
</evidence>
<sequence length="76" mass="8652">MLSVKGTYKDGKVIIQQEIKTEKPINVIVTFLEEVKTPGVRRLDINKFSFKKARKLLEGYKGSLSDAIIEERRSAV</sequence>
<evidence type="ECO:0000313" key="1">
    <source>
        <dbReference type="EMBL" id="KKO20750.1"/>
    </source>
</evidence>
<dbReference type="EMBL" id="LAQJ01000072">
    <property type="protein sequence ID" value="KKO20750.1"/>
    <property type="molecule type" value="Genomic_DNA"/>
</dbReference>
<gene>
    <name evidence="1" type="ORF">BROFUL_00521</name>
</gene>
<dbReference type="Proteomes" id="UP000034954">
    <property type="component" value="Unassembled WGS sequence"/>
</dbReference>
<name>A0A0M2UYR1_9BACT</name>
<protein>
    <submittedName>
        <fullName evidence="1">Uncharacterized protein</fullName>
    </submittedName>
</protein>
<reference evidence="1 2" key="1">
    <citation type="journal article" date="2013" name="BMC Microbiol.">
        <title>Identification of the type II cytochrome c maturation pathway in anammox bacteria by comparative genomics.</title>
        <authorList>
            <person name="Ferousi C."/>
            <person name="Speth D.R."/>
            <person name="Reimann J."/>
            <person name="Op den Camp H.J."/>
            <person name="Allen J.W."/>
            <person name="Keltjens J.T."/>
            <person name="Jetten M.S."/>
        </authorList>
    </citation>
    <scope>NUCLEOTIDE SEQUENCE [LARGE SCALE GENOMIC DNA]</scope>
    <source>
        <strain evidence="1">RU1</strain>
    </source>
</reference>
<organism evidence="1 2">
    <name type="scientific">Candidatus Brocadia fulgida</name>
    <dbReference type="NCBI Taxonomy" id="380242"/>
    <lineage>
        <taxon>Bacteria</taxon>
        <taxon>Pseudomonadati</taxon>
        <taxon>Planctomycetota</taxon>
        <taxon>Candidatus Brocadiia</taxon>
        <taxon>Candidatus Brocadiales</taxon>
        <taxon>Candidatus Brocadiaceae</taxon>
        <taxon>Candidatus Brocadia</taxon>
    </lineage>
</organism>
<dbReference type="AlphaFoldDB" id="A0A0M2UYR1"/>
<keyword evidence="2" id="KW-1185">Reference proteome</keyword>
<comment type="caution">
    <text evidence="1">The sequence shown here is derived from an EMBL/GenBank/DDBJ whole genome shotgun (WGS) entry which is preliminary data.</text>
</comment>